<dbReference type="InterPro" id="IPR011059">
    <property type="entry name" value="Metal-dep_hydrolase_composite"/>
</dbReference>
<dbReference type="Gene3D" id="3.20.20.140">
    <property type="entry name" value="Metal-dependent hydrolases"/>
    <property type="match status" value="1"/>
</dbReference>
<dbReference type="EMBL" id="DWYC01000081">
    <property type="protein sequence ID" value="HJB57662.1"/>
    <property type="molecule type" value="Genomic_DNA"/>
</dbReference>
<dbReference type="GO" id="GO:0016810">
    <property type="term" value="F:hydrolase activity, acting on carbon-nitrogen (but not peptide) bonds"/>
    <property type="evidence" value="ECO:0007669"/>
    <property type="project" value="InterPro"/>
</dbReference>
<keyword evidence="1" id="KW-0378">Hydrolase</keyword>
<dbReference type="InterPro" id="IPR006680">
    <property type="entry name" value="Amidohydro-rel"/>
</dbReference>
<evidence type="ECO:0000313" key="3">
    <source>
        <dbReference type="EMBL" id="HJB57662.1"/>
    </source>
</evidence>
<gene>
    <name evidence="3" type="primary">ssnA</name>
    <name evidence="3" type="ORF">H9714_08940</name>
</gene>
<feature type="domain" description="Amidohydrolase-related" evidence="2">
    <location>
        <begin position="56"/>
        <end position="412"/>
    </location>
</feature>
<dbReference type="AlphaFoldDB" id="A0A9D2MBM2"/>
<dbReference type="PANTHER" id="PTHR43794:SF11">
    <property type="entry name" value="AMIDOHYDROLASE-RELATED DOMAIN-CONTAINING PROTEIN"/>
    <property type="match status" value="1"/>
</dbReference>
<dbReference type="Pfam" id="PF01979">
    <property type="entry name" value="Amidohydro_1"/>
    <property type="match status" value="1"/>
</dbReference>
<dbReference type="SUPFAM" id="SSF51556">
    <property type="entry name" value="Metallo-dependent hydrolases"/>
    <property type="match status" value="1"/>
</dbReference>
<accession>A0A9D2MBM2</accession>
<dbReference type="InterPro" id="IPR050287">
    <property type="entry name" value="MTA/SAH_deaminase"/>
</dbReference>
<protein>
    <submittedName>
        <fullName evidence="3">Aminohydrolase SsnA</fullName>
    </submittedName>
</protein>
<evidence type="ECO:0000256" key="1">
    <source>
        <dbReference type="ARBA" id="ARBA00022801"/>
    </source>
</evidence>
<dbReference type="SUPFAM" id="SSF51338">
    <property type="entry name" value="Composite domain of metallo-dependent hydrolases"/>
    <property type="match status" value="1"/>
</dbReference>
<dbReference type="InterPro" id="IPR032466">
    <property type="entry name" value="Metal_Hydrolase"/>
</dbReference>
<dbReference type="InterPro" id="IPR017700">
    <property type="entry name" value="Aminohydrolase_SsnA"/>
</dbReference>
<name>A0A9D2MBM2_9FIRM</name>
<reference evidence="3" key="2">
    <citation type="submission" date="2021-04" db="EMBL/GenBank/DDBJ databases">
        <authorList>
            <person name="Gilroy R."/>
        </authorList>
    </citation>
    <scope>NUCLEOTIDE SEQUENCE</scope>
    <source>
        <strain evidence="3">CHK189-11263</strain>
    </source>
</reference>
<organism evidence="3 4">
    <name type="scientific">Candidatus Flavonifractor intestinipullorum</name>
    <dbReference type="NCBI Taxonomy" id="2838587"/>
    <lineage>
        <taxon>Bacteria</taxon>
        <taxon>Bacillati</taxon>
        <taxon>Bacillota</taxon>
        <taxon>Clostridia</taxon>
        <taxon>Eubacteriales</taxon>
        <taxon>Oscillospiraceae</taxon>
        <taxon>Flavonifractor</taxon>
    </lineage>
</organism>
<proteinExistence type="predicted"/>
<dbReference type="NCBIfam" id="NF005540">
    <property type="entry name" value="PRK07203.1"/>
    <property type="match status" value="1"/>
</dbReference>
<dbReference type="Gene3D" id="2.30.40.10">
    <property type="entry name" value="Urease, subunit C, domain 1"/>
    <property type="match status" value="1"/>
</dbReference>
<dbReference type="Proteomes" id="UP000824208">
    <property type="component" value="Unassembled WGS sequence"/>
</dbReference>
<comment type="caution">
    <text evidence="3">The sequence shown here is derived from an EMBL/GenBank/DDBJ whole genome shotgun (WGS) entry which is preliminary data.</text>
</comment>
<dbReference type="NCBIfam" id="TIGR03314">
    <property type="entry name" value="Se_ssnA"/>
    <property type="match status" value="1"/>
</dbReference>
<sequence length="446" mass="49707">MLLVGNGRLITRDPERPYVEDGAVVLDGPLVREVGVYPELKAKYPQARFVDARGGVIMPGLINVHTHIYSGLARGLSIDGFHPTNFFEVLDGQWWYIDRHLTLDGTRACAYATALECIRNGVTTLFDHHASFCEITGSLFAIQDVCREAGIRACLCYEVSERDGMAKCGEAIRENADFARWCRERDDDMIRAMFGGHALFTLSDLTFEAMVRANAGMTGFHIHVAEGMDDVYDSLRNYGCRPVNRLLYNGILGEKTLLGHCIHVSPAEMDLIRETGTMVVHNPESNMGNAVGCAPVLQMYQKGILIGLGTDAYTHDMLESLKVLLPMQRHHLAQPGVGWGEATGMLFDHNAKIAARYFKKPLGILAEGATADVIVMDYKPFTPFSGENVDGHMLFGMEGRCCRTTIINGRVVYQDREFTALDEERINAFCMEQARKLWGALNHRTY</sequence>
<evidence type="ECO:0000259" key="2">
    <source>
        <dbReference type="Pfam" id="PF01979"/>
    </source>
</evidence>
<dbReference type="PANTHER" id="PTHR43794">
    <property type="entry name" value="AMINOHYDROLASE SSNA-RELATED"/>
    <property type="match status" value="1"/>
</dbReference>
<evidence type="ECO:0000313" key="4">
    <source>
        <dbReference type="Proteomes" id="UP000824208"/>
    </source>
</evidence>
<reference evidence="3" key="1">
    <citation type="journal article" date="2021" name="PeerJ">
        <title>Extensive microbial diversity within the chicken gut microbiome revealed by metagenomics and culture.</title>
        <authorList>
            <person name="Gilroy R."/>
            <person name="Ravi A."/>
            <person name="Getino M."/>
            <person name="Pursley I."/>
            <person name="Horton D.L."/>
            <person name="Alikhan N.F."/>
            <person name="Baker D."/>
            <person name="Gharbi K."/>
            <person name="Hall N."/>
            <person name="Watson M."/>
            <person name="Adriaenssens E.M."/>
            <person name="Foster-Nyarko E."/>
            <person name="Jarju S."/>
            <person name="Secka A."/>
            <person name="Antonio M."/>
            <person name="Oren A."/>
            <person name="Chaudhuri R.R."/>
            <person name="La Ragione R."/>
            <person name="Hildebrand F."/>
            <person name="Pallen M.J."/>
        </authorList>
    </citation>
    <scope>NUCLEOTIDE SEQUENCE</scope>
    <source>
        <strain evidence="3">CHK189-11263</strain>
    </source>
</reference>